<reference evidence="6" key="2">
    <citation type="submission" date="2024-10" db="UniProtKB">
        <authorList>
            <consortium name="EnsemblProtists"/>
        </authorList>
    </citation>
    <scope>IDENTIFICATION</scope>
</reference>
<evidence type="ECO:0000256" key="2">
    <source>
        <dbReference type="ARBA" id="ARBA00022630"/>
    </source>
</evidence>
<keyword evidence="5" id="KW-0472">Membrane</keyword>
<evidence type="ECO:0000256" key="3">
    <source>
        <dbReference type="ARBA" id="ARBA00022827"/>
    </source>
</evidence>
<dbReference type="KEGG" id="ehx:EMIHUDRAFT_250583"/>
<evidence type="ECO:0000313" key="6">
    <source>
        <dbReference type="EnsemblProtists" id="EOD04327"/>
    </source>
</evidence>
<keyword evidence="2" id="KW-0285">Flavoprotein</keyword>
<dbReference type="GO" id="GO:0070189">
    <property type="term" value="P:kynurenine metabolic process"/>
    <property type="evidence" value="ECO:0007669"/>
    <property type="project" value="TreeGrafter"/>
</dbReference>
<dbReference type="Gene3D" id="3.50.50.60">
    <property type="entry name" value="FAD/NAD(P)-binding domain"/>
    <property type="match status" value="2"/>
</dbReference>
<dbReference type="GO" id="GO:0004502">
    <property type="term" value="F:kynurenine 3-monooxygenase activity"/>
    <property type="evidence" value="ECO:0007669"/>
    <property type="project" value="TreeGrafter"/>
</dbReference>
<keyword evidence="7" id="KW-1185">Reference proteome</keyword>
<dbReference type="STRING" id="2903.R1B5G7"/>
<dbReference type="OMA" id="PINCKGA"/>
<dbReference type="AlphaFoldDB" id="A0A0D3HZ92"/>
<accession>A0A0D3HZ92</accession>
<organism evidence="6 7">
    <name type="scientific">Emiliania huxleyi (strain CCMP1516)</name>
    <dbReference type="NCBI Taxonomy" id="280463"/>
    <lineage>
        <taxon>Eukaryota</taxon>
        <taxon>Haptista</taxon>
        <taxon>Haptophyta</taxon>
        <taxon>Prymnesiophyceae</taxon>
        <taxon>Isochrysidales</taxon>
        <taxon>Noelaerhabdaceae</taxon>
        <taxon>Emiliania</taxon>
    </lineage>
</organism>
<evidence type="ECO:0008006" key="8">
    <source>
        <dbReference type="Google" id="ProtNLM"/>
    </source>
</evidence>
<keyword evidence="4" id="KW-0560">Oxidoreductase</keyword>
<dbReference type="PANTHER" id="PTHR46028:SF2">
    <property type="entry name" value="KYNURENINE 3-MONOOXYGENASE"/>
    <property type="match status" value="1"/>
</dbReference>
<dbReference type="PaxDb" id="2903-EOD04327"/>
<dbReference type="PRINTS" id="PR00420">
    <property type="entry name" value="RNGMNOXGNASE"/>
</dbReference>
<feature type="transmembrane region" description="Helical" evidence="5">
    <location>
        <begin position="442"/>
        <end position="463"/>
    </location>
</feature>
<evidence type="ECO:0000256" key="5">
    <source>
        <dbReference type="SAM" id="Phobius"/>
    </source>
</evidence>
<dbReference type="eggNOG" id="KOG2614">
    <property type="taxonomic scope" value="Eukaryota"/>
</dbReference>
<dbReference type="HOGENOM" id="CLU_029982_0_0_1"/>
<dbReference type="GeneID" id="17250474"/>
<keyword evidence="5" id="KW-1133">Transmembrane helix</keyword>
<evidence type="ECO:0000256" key="4">
    <source>
        <dbReference type="ARBA" id="ARBA00023002"/>
    </source>
</evidence>
<dbReference type="EnsemblProtists" id="EOD04327">
    <property type="protein sequence ID" value="EOD04327"/>
    <property type="gene ID" value="EMIHUDRAFT_250583"/>
</dbReference>
<evidence type="ECO:0000313" key="7">
    <source>
        <dbReference type="Proteomes" id="UP000013827"/>
    </source>
</evidence>
<dbReference type="SUPFAM" id="SSF51905">
    <property type="entry name" value="FAD/NAD(P)-binding domain"/>
    <property type="match status" value="1"/>
</dbReference>
<comment type="cofactor">
    <cofactor evidence="1">
        <name>FAD</name>
        <dbReference type="ChEBI" id="CHEBI:57692"/>
    </cofactor>
</comment>
<dbReference type="InterPro" id="IPR036188">
    <property type="entry name" value="FAD/NAD-bd_sf"/>
</dbReference>
<dbReference type="Proteomes" id="UP000013827">
    <property type="component" value="Unassembled WGS sequence"/>
</dbReference>
<protein>
    <recommendedName>
        <fullName evidence="8">FAD-binding domain-containing protein</fullName>
    </recommendedName>
</protein>
<proteinExistence type="predicted"/>
<reference evidence="7" key="1">
    <citation type="journal article" date="2013" name="Nature">
        <title>Pan genome of the phytoplankton Emiliania underpins its global distribution.</title>
        <authorList>
            <person name="Read B.A."/>
            <person name="Kegel J."/>
            <person name="Klute M.J."/>
            <person name="Kuo A."/>
            <person name="Lefebvre S.C."/>
            <person name="Maumus F."/>
            <person name="Mayer C."/>
            <person name="Miller J."/>
            <person name="Monier A."/>
            <person name="Salamov A."/>
            <person name="Young J."/>
            <person name="Aguilar M."/>
            <person name="Claverie J.M."/>
            <person name="Frickenhaus S."/>
            <person name="Gonzalez K."/>
            <person name="Herman E.K."/>
            <person name="Lin Y.C."/>
            <person name="Napier J."/>
            <person name="Ogata H."/>
            <person name="Sarno A.F."/>
            <person name="Shmutz J."/>
            <person name="Schroeder D."/>
            <person name="de Vargas C."/>
            <person name="Verret F."/>
            <person name="von Dassow P."/>
            <person name="Valentin K."/>
            <person name="Van de Peer Y."/>
            <person name="Wheeler G."/>
            <person name="Dacks J.B."/>
            <person name="Delwiche C.F."/>
            <person name="Dyhrman S.T."/>
            <person name="Glockner G."/>
            <person name="John U."/>
            <person name="Richards T."/>
            <person name="Worden A.Z."/>
            <person name="Zhang X."/>
            <person name="Grigoriev I.V."/>
            <person name="Allen A.E."/>
            <person name="Bidle K."/>
            <person name="Borodovsky M."/>
            <person name="Bowler C."/>
            <person name="Brownlee C."/>
            <person name="Cock J.M."/>
            <person name="Elias M."/>
            <person name="Gladyshev V.N."/>
            <person name="Groth M."/>
            <person name="Guda C."/>
            <person name="Hadaegh A."/>
            <person name="Iglesias-Rodriguez M.D."/>
            <person name="Jenkins J."/>
            <person name="Jones B.M."/>
            <person name="Lawson T."/>
            <person name="Leese F."/>
            <person name="Lindquist E."/>
            <person name="Lobanov A."/>
            <person name="Lomsadze A."/>
            <person name="Malik S.B."/>
            <person name="Marsh M.E."/>
            <person name="Mackinder L."/>
            <person name="Mock T."/>
            <person name="Mueller-Roeber B."/>
            <person name="Pagarete A."/>
            <person name="Parker M."/>
            <person name="Probert I."/>
            <person name="Quesneville H."/>
            <person name="Raines C."/>
            <person name="Rensing S.A."/>
            <person name="Riano-Pachon D.M."/>
            <person name="Richier S."/>
            <person name="Rokitta S."/>
            <person name="Shiraiwa Y."/>
            <person name="Soanes D.M."/>
            <person name="van der Giezen M."/>
            <person name="Wahlund T.M."/>
            <person name="Williams B."/>
            <person name="Wilson W."/>
            <person name="Wolfe G."/>
            <person name="Wurch L.L."/>
        </authorList>
    </citation>
    <scope>NUCLEOTIDE SEQUENCE</scope>
</reference>
<sequence>MRIGSASHQAARFGSPIRAAASHQAAAVVGAGPAGLLTAIMLAQRGWTDVSVFDARAAPPLPEDQLWGDGERSYQLGLNGRGQAALREFGAMERVSRFSATVNGRLSFNAEGKPVESRLKPPGTPGAEKTYVTRVLQRDRLQACLLAEVRERYPQVDVQFGVGCSGVDLSGERPLLELCSPPAADGVEDEAEEECDPDGRTEAFDLVVGADGVRSATLPCTFGGAGHGRDLNWGCRNGTLDLGMDALPTKEGEMVAVLLVKPSSPAYGAMEGLSSGAEARAFLSSALPPLEPYLRDDDLDRFVQRPVARLPKFMLVEGQIHASLPKGGVVLLGDAIKAGANSALEDVSVLAKCLGECGDDPAAAAASFDEARAEQARALVRTSRSFDGRGPLGTARFLVPLLLDIQLNKLLPRVFSPPMLRGLQDERNTFVGLRRTKRRERAVLLGLLAGMAAAARAVGGFVLRRSAGV</sequence>
<evidence type="ECO:0000256" key="1">
    <source>
        <dbReference type="ARBA" id="ARBA00001974"/>
    </source>
</evidence>
<name>A0A0D3HZ92_EMIH1</name>
<dbReference type="RefSeq" id="XP_005756756.1">
    <property type="nucleotide sequence ID" value="XM_005756699.1"/>
</dbReference>
<dbReference type="PANTHER" id="PTHR46028">
    <property type="entry name" value="KYNURENINE 3-MONOOXYGENASE"/>
    <property type="match status" value="1"/>
</dbReference>
<keyword evidence="3" id="KW-0274">FAD</keyword>
<keyword evidence="5" id="KW-0812">Transmembrane</keyword>